<comment type="similarity">
    <text evidence="9">Belongs to the monovalent cation:proton antiporter 2 (CPA2) transporter (TC 2.A.37) family. CHX (TC 2.A.37.4) subfamily.</text>
</comment>
<dbReference type="Gene3D" id="3.40.50.12370">
    <property type="match status" value="1"/>
</dbReference>
<feature type="compositionally biased region" description="Basic and acidic residues" evidence="10">
    <location>
        <begin position="810"/>
        <end position="822"/>
    </location>
</feature>
<dbReference type="Proteomes" id="UP001630127">
    <property type="component" value="Unassembled WGS sequence"/>
</dbReference>
<evidence type="ECO:0000256" key="3">
    <source>
        <dbReference type="ARBA" id="ARBA00022538"/>
    </source>
</evidence>
<evidence type="ECO:0000256" key="5">
    <source>
        <dbReference type="ARBA" id="ARBA00022958"/>
    </source>
</evidence>
<dbReference type="GO" id="GO:0016020">
    <property type="term" value="C:membrane"/>
    <property type="evidence" value="ECO:0007669"/>
    <property type="project" value="UniProtKB-SubCell"/>
</dbReference>
<evidence type="ECO:0000256" key="6">
    <source>
        <dbReference type="ARBA" id="ARBA00022989"/>
    </source>
</evidence>
<feature type="domain" description="Cation/H(+) antiporter C-terminal" evidence="14">
    <location>
        <begin position="626"/>
        <end position="791"/>
    </location>
</feature>
<dbReference type="InterPro" id="IPR006153">
    <property type="entry name" value="Cation/H_exchanger_TM"/>
</dbReference>
<dbReference type="PANTHER" id="PTHR32468">
    <property type="entry name" value="CATION/H + ANTIPORTER"/>
    <property type="match status" value="1"/>
</dbReference>
<feature type="domain" description="Cation/H(+) antiporter central" evidence="13">
    <location>
        <begin position="488"/>
        <end position="617"/>
    </location>
</feature>
<keyword evidence="5" id="KW-0630">Potassium</keyword>
<evidence type="ECO:0000259" key="12">
    <source>
        <dbReference type="Pfam" id="PF00999"/>
    </source>
</evidence>
<evidence type="ECO:0000256" key="10">
    <source>
        <dbReference type="SAM" id="MobiDB-lite"/>
    </source>
</evidence>
<feature type="transmembrane region" description="Helical" evidence="11">
    <location>
        <begin position="137"/>
        <end position="158"/>
    </location>
</feature>
<evidence type="ECO:0000256" key="4">
    <source>
        <dbReference type="ARBA" id="ARBA00022692"/>
    </source>
</evidence>
<evidence type="ECO:0000313" key="15">
    <source>
        <dbReference type="EMBL" id="KAL3506348.1"/>
    </source>
</evidence>
<dbReference type="AlphaFoldDB" id="A0ABD2YH54"/>
<keyword evidence="7" id="KW-0406">Ion transport</keyword>
<evidence type="ECO:0000256" key="11">
    <source>
        <dbReference type="SAM" id="Phobius"/>
    </source>
</evidence>
<evidence type="ECO:0008006" key="17">
    <source>
        <dbReference type="Google" id="ProtNLM"/>
    </source>
</evidence>
<keyword evidence="8 11" id="KW-0472">Membrane</keyword>
<keyword evidence="3" id="KW-0633">Potassium transport</keyword>
<reference evidence="15 16" key="1">
    <citation type="submission" date="2024-11" db="EMBL/GenBank/DDBJ databases">
        <title>A near-complete genome assembly of Cinchona calisaya.</title>
        <authorList>
            <person name="Lian D.C."/>
            <person name="Zhao X.W."/>
            <person name="Wei L."/>
        </authorList>
    </citation>
    <scope>NUCLEOTIDE SEQUENCE [LARGE SCALE GENOMIC DNA]</scope>
    <source>
        <tissue evidence="15">Nenye</tissue>
    </source>
</reference>
<comment type="caution">
    <text evidence="15">The sequence shown here is derived from an EMBL/GenBank/DDBJ whole genome shotgun (WGS) entry which is preliminary data.</text>
</comment>
<dbReference type="InterPro" id="IPR038770">
    <property type="entry name" value="Na+/solute_symporter_sf"/>
</dbReference>
<feature type="region of interest" description="Disordered" evidence="10">
    <location>
        <begin position="796"/>
        <end position="845"/>
    </location>
</feature>
<dbReference type="GO" id="GO:0006813">
    <property type="term" value="P:potassium ion transport"/>
    <property type="evidence" value="ECO:0007669"/>
    <property type="project" value="UniProtKB-KW"/>
</dbReference>
<dbReference type="InterPro" id="IPR057290">
    <property type="entry name" value="CHX17_C"/>
</dbReference>
<dbReference type="Pfam" id="PF23259">
    <property type="entry name" value="CHX17_C"/>
    <property type="match status" value="1"/>
</dbReference>
<keyword evidence="4 11" id="KW-0812">Transmembrane</keyword>
<accession>A0ABD2YH54</accession>
<protein>
    <recommendedName>
        <fullName evidence="17">Cation/H+ exchanger domain-containing protein</fullName>
    </recommendedName>
</protein>
<sequence length="845" mass="93669">MNNVTIDVDLTKLYDEISCHAETIYRFNGVWEGPNPLTPIVPLFLVQLTVAVLATRLLIIVLKPFNQPPFVAEILSGIILGPSGFGRYALFKNVLFPKYYLPVLEPMAHYALVYYAFLMGLRMDIRAISRTGTQARHVAIFGVFIPMVIGSSSYFIVYDYKDKISSSAEKLGAFFWGSALTVTGFSVLSKILDKQKILHTEIGKIAVASALLSDIASWFFLALGLAITGNKGNIIWVLLSTCAVILVCAFYVRPALNWIIRKNPEGQGYSEYYICSIITGVSLLGVITDALGTHPMIGAFVFGLIIPNDVLESVLVDRLGDFVQGIFMPVFYIVCGLRADLDEIGGEAWIKTATVIILAFAAKIVSTYTVSILHDLPPREAVAVGILTNTKSTISMVILEIGLTQKALTSKTFSIMIVAILVMTMIVTPATILYRPSRNLTPYKRRTIQKAKSDEEFRILACIFDTRNIPAIINLLEVSNSTQRSPINVFALHLVELIGRASTMLVVHSSHASGLRNPSHLEAQTSQILNAFDNYKLQSESVNAQVLTASSAYATMDEDICSIAKDKRAAFIILPFHKQQTPNGDMEDINPLIRNVNESVMANAPCSVGILIARGLSNLENHARKIAMLFFGGPDDREALAYAWRMAEHPDTSLTVVRFIPGQEEAEEAAEWDDPLDFAERDQVTFEIDSQSNKLLDDDLLNKFKISTINDSSIMYSELRLTDEEEAANAIKEMDGDNYNFYIVGKGRGLISPLTTGLADWCDCPELGPIGDLLVTSEFESAFSVLVVQQYLKPSTSRDGSMRSAYYDPMSERQEMEFKPSDSESETFEPFASFRRRDHSPLNIR</sequence>
<dbReference type="Pfam" id="PF00999">
    <property type="entry name" value="Na_H_Exchanger"/>
    <property type="match status" value="1"/>
</dbReference>
<dbReference type="EMBL" id="JBJUIK010000013">
    <property type="protein sequence ID" value="KAL3506348.1"/>
    <property type="molecule type" value="Genomic_DNA"/>
</dbReference>
<dbReference type="PANTHER" id="PTHR32468:SF82">
    <property type="entry name" value="CATION_H(+) ANTIPORTER 15-LIKE"/>
    <property type="match status" value="1"/>
</dbReference>
<evidence type="ECO:0000256" key="7">
    <source>
        <dbReference type="ARBA" id="ARBA00023065"/>
    </source>
</evidence>
<dbReference type="InterPro" id="IPR057291">
    <property type="entry name" value="CHX17_2nd"/>
</dbReference>
<feature type="transmembrane region" description="Helical" evidence="11">
    <location>
        <begin position="107"/>
        <end position="125"/>
    </location>
</feature>
<keyword evidence="16" id="KW-1185">Reference proteome</keyword>
<feature type="transmembrane region" description="Helical" evidence="11">
    <location>
        <begin position="272"/>
        <end position="302"/>
    </location>
</feature>
<comment type="subcellular location">
    <subcellularLocation>
        <location evidence="1">Membrane</location>
        <topology evidence="1">Multi-pass membrane protein</topology>
    </subcellularLocation>
</comment>
<proteinExistence type="inferred from homology"/>
<feature type="transmembrane region" description="Helical" evidence="11">
    <location>
        <begin position="40"/>
        <end position="62"/>
    </location>
</feature>
<keyword evidence="2" id="KW-0813">Transport</keyword>
<feature type="transmembrane region" description="Helical" evidence="11">
    <location>
        <begin position="322"/>
        <end position="341"/>
    </location>
</feature>
<name>A0ABD2YH54_9GENT</name>
<feature type="transmembrane region" description="Helical" evidence="11">
    <location>
        <begin position="348"/>
        <end position="369"/>
    </location>
</feature>
<keyword evidence="6 11" id="KW-1133">Transmembrane helix</keyword>
<gene>
    <name evidence="15" type="ORF">ACH5RR_031730</name>
</gene>
<organism evidence="15 16">
    <name type="scientific">Cinchona calisaya</name>
    <dbReference type="NCBI Taxonomy" id="153742"/>
    <lineage>
        <taxon>Eukaryota</taxon>
        <taxon>Viridiplantae</taxon>
        <taxon>Streptophyta</taxon>
        <taxon>Embryophyta</taxon>
        <taxon>Tracheophyta</taxon>
        <taxon>Spermatophyta</taxon>
        <taxon>Magnoliopsida</taxon>
        <taxon>eudicotyledons</taxon>
        <taxon>Gunneridae</taxon>
        <taxon>Pentapetalae</taxon>
        <taxon>asterids</taxon>
        <taxon>lamiids</taxon>
        <taxon>Gentianales</taxon>
        <taxon>Rubiaceae</taxon>
        <taxon>Cinchonoideae</taxon>
        <taxon>Cinchoneae</taxon>
        <taxon>Cinchona</taxon>
    </lineage>
</organism>
<evidence type="ECO:0000259" key="14">
    <source>
        <dbReference type="Pfam" id="PF23259"/>
    </source>
</evidence>
<evidence type="ECO:0000313" key="16">
    <source>
        <dbReference type="Proteomes" id="UP001630127"/>
    </source>
</evidence>
<feature type="transmembrane region" description="Helical" evidence="11">
    <location>
        <begin position="233"/>
        <end position="252"/>
    </location>
</feature>
<dbReference type="Pfam" id="PF23256">
    <property type="entry name" value="CHX17_2nd"/>
    <property type="match status" value="1"/>
</dbReference>
<feature type="transmembrane region" description="Helical" evidence="11">
    <location>
        <begin position="205"/>
        <end position="227"/>
    </location>
</feature>
<feature type="transmembrane region" description="Helical" evidence="11">
    <location>
        <begin position="413"/>
        <end position="434"/>
    </location>
</feature>
<feature type="domain" description="Cation/H+ exchanger transmembrane" evidence="12">
    <location>
        <begin position="55"/>
        <end position="426"/>
    </location>
</feature>
<evidence type="ECO:0000256" key="1">
    <source>
        <dbReference type="ARBA" id="ARBA00004141"/>
    </source>
</evidence>
<dbReference type="Gene3D" id="1.20.1530.20">
    <property type="match status" value="1"/>
</dbReference>
<evidence type="ECO:0000256" key="2">
    <source>
        <dbReference type="ARBA" id="ARBA00022448"/>
    </source>
</evidence>
<feature type="transmembrane region" description="Helical" evidence="11">
    <location>
        <begin position="74"/>
        <end position="95"/>
    </location>
</feature>
<feature type="transmembrane region" description="Helical" evidence="11">
    <location>
        <begin position="381"/>
        <end position="401"/>
    </location>
</feature>
<evidence type="ECO:0000259" key="13">
    <source>
        <dbReference type="Pfam" id="PF23256"/>
    </source>
</evidence>
<evidence type="ECO:0000256" key="8">
    <source>
        <dbReference type="ARBA" id="ARBA00023136"/>
    </source>
</evidence>
<feature type="transmembrane region" description="Helical" evidence="11">
    <location>
        <begin position="173"/>
        <end position="193"/>
    </location>
</feature>
<dbReference type="InterPro" id="IPR050794">
    <property type="entry name" value="CPA2_transporter"/>
</dbReference>
<evidence type="ECO:0000256" key="9">
    <source>
        <dbReference type="ARBA" id="ARBA00038341"/>
    </source>
</evidence>